<accession>A0ABP4U7I4</accession>
<dbReference type="EMBL" id="BAAANY010000023">
    <property type="protein sequence ID" value="GAA1700431.1"/>
    <property type="molecule type" value="Genomic_DNA"/>
</dbReference>
<proteinExistence type="predicted"/>
<reference evidence="2" key="1">
    <citation type="journal article" date="2019" name="Int. J. Syst. Evol. Microbiol.">
        <title>The Global Catalogue of Microorganisms (GCM) 10K type strain sequencing project: providing services to taxonomists for standard genome sequencing and annotation.</title>
        <authorList>
            <consortium name="The Broad Institute Genomics Platform"/>
            <consortium name="The Broad Institute Genome Sequencing Center for Infectious Disease"/>
            <person name="Wu L."/>
            <person name="Ma J."/>
        </authorList>
    </citation>
    <scope>NUCLEOTIDE SEQUENCE [LARGE SCALE GENOMIC DNA]</scope>
    <source>
        <strain evidence="2">JCM 14718</strain>
    </source>
</reference>
<keyword evidence="2" id="KW-1185">Reference proteome</keyword>
<dbReference type="Pfam" id="PF06245">
    <property type="entry name" value="DUF1015"/>
    <property type="match status" value="1"/>
</dbReference>
<gene>
    <name evidence="1" type="ORF">GCM10009765_57290</name>
</gene>
<evidence type="ECO:0000313" key="1">
    <source>
        <dbReference type="EMBL" id="GAA1700431.1"/>
    </source>
</evidence>
<evidence type="ECO:0000313" key="2">
    <source>
        <dbReference type="Proteomes" id="UP001500618"/>
    </source>
</evidence>
<protein>
    <submittedName>
        <fullName evidence="1">DUF1015 family protein</fullName>
    </submittedName>
</protein>
<dbReference type="InterPro" id="IPR008323">
    <property type="entry name" value="UCP033563"/>
</dbReference>
<sequence>MQSDKVVTAIEAGWVSTGGTGASNYDEFAADTEIIAVIDANPRSALAIEMPHCTPAAVKAGQDFTAALNGAAATLRKQKQDGTYEQVDQLVAPYRITEGDQVTYGLFAAVATDQISTSADEPGLVVRNEDVFVAKVVERTALTKRLKTLLSPVLLIQTAHADALKQALIDAIAGPPKVTDTDAAGRRHEVWALGPGEVADRLLALAGGGELVVADGNHRSLSAQQAGLDRFLAVITTSDSVRIAPYDRLIRRWDADLPTVLTKLTEAGAGVREKPGGPEIPATGTVVLYAGGRTYEIALPAQPAGEVAQKVAQKVAQQLDHAVIERVLFGQVLGMAADDKRISYVGGDYGPSWLAAEVDAGDAVAAVLVAPVSVDDFVAVNLSREKMPRKSTWFVPKARAGLVLADVR</sequence>
<name>A0ABP4U7I4_9ACTN</name>
<dbReference type="PANTHER" id="PTHR36454">
    <property type="entry name" value="LMO2823 PROTEIN"/>
    <property type="match status" value="1"/>
</dbReference>
<comment type="caution">
    <text evidence="1">The sequence shown here is derived from an EMBL/GenBank/DDBJ whole genome shotgun (WGS) entry which is preliminary data.</text>
</comment>
<dbReference type="Proteomes" id="UP001500618">
    <property type="component" value="Unassembled WGS sequence"/>
</dbReference>
<organism evidence="1 2">
    <name type="scientific">Fodinicola feengrottensis</name>
    <dbReference type="NCBI Taxonomy" id="435914"/>
    <lineage>
        <taxon>Bacteria</taxon>
        <taxon>Bacillati</taxon>
        <taxon>Actinomycetota</taxon>
        <taxon>Actinomycetes</taxon>
        <taxon>Mycobacteriales</taxon>
        <taxon>Fodinicola</taxon>
    </lineage>
</organism>
<dbReference type="PANTHER" id="PTHR36454:SF1">
    <property type="entry name" value="DUF1015 DOMAIN-CONTAINING PROTEIN"/>
    <property type="match status" value="1"/>
</dbReference>